<accession>A0ABQ9ZDY5</accession>
<organism evidence="1 2">
    <name type="scientific">Daphnia magna</name>
    <dbReference type="NCBI Taxonomy" id="35525"/>
    <lineage>
        <taxon>Eukaryota</taxon>
        <taxon>Metazoa</taxon>
        <taxon>Ecdysozoa</taxon>
        <taxon>Arthropoda</taxon>
        <taxon>Crustacea</taxon>
        <taxon>Branchiopoda</taxon>
        <taxon>Diplostraca</taxon>
        <taxon>Cladocera</taxon>
        <taxon>Anomopoda</taxon>
        <taxon>Daphniidae</taxon>
        <taxon>Daphnia</taxon>
    </lineage>
</organism>
<sequence length="98" mass="11352">MTEDETAFAFLSQCFNYIVWILSACLLEISPPLSTKRARQIKEWTHWGIKQNYLCKTVTANPQEHAIAIHQQTETLTELQRRKCDKESILLAQVETNS</sequence>
<evidence type="ECO:0000313" key="2">
    <source>
        <dbReference type="Proteomes" id="UP001234178"/>
    </source>
</evidence>
<dbReference type="EMBL" id="JAOYFB010000003">
    <property type="protein sequence ID" value="KAK4011131.1"/>
    <property type="molecule type" value="Genomic_DNA"/>
</dbReference>
<name>A0ABQ9ZDY5_9CRUS</name>
<dbReference type="Proteomes" id="UP001234178">
    <property type="component" value="Unassembled WGS sequence"/>
</dbReference>
<reference evidence="1 2" key="1">
    <citation type="journal article" date="2023" name="Nucleic Acids Res.">
        <title>The hologenome of Daphnia magna reveals possible DNA methylation and microbiome-mediated evolution of the host genome.</title>
        <authorList>
            <person name="Chaturvedi A."/>
            <person name="Li X."/>
            <person name="Dhandapani V."/>
            <person name="Marshall H."/>
            <person name="Kissane S."/>
            <person name="Cuenca-Cambronero M."/>
            <person name="Asole G."/>
            <person name="Calvet F."/>
            <person name="Ruiz-Romero M."/>
            <person name="Marangio P."/>
            <person name="Guigo R."/>
            <person name="Rago D."/>
            <person name="Mirbahai L."/>
            <person name="Eastwood N."/>
            <person name="Colbourne J.K."/>
            <person name="Zhou J."/>
            <person name="Mallon E."/>
            <person name="Orsini L."/>
        </authorList>
    </citation>
    <scope>NUCLEOTIDE SEQUENCE [LARGE SCALE GENOMIC DNA]</scope>
    <source>
        <strain evidence="1">LRV0_1</strain>
    </source>
</reference>
<keyword evidence="2" id="KW-1185">Reference proteome</keyword>
<protein>
    <submittedName>
        <fullName evidence="1">Uncharacterized protein</fullName>
    </submittedName>
</protein>
<gene>
    <name evidence="1" type="ORF">OUZ56_020249</name>
</gene>
<comment type="caution">
    <text evidence="1">The sequence shown here is derived from an EMBL/GenBank/DDBJ whole genome shotgun (WGS) entry which is preliminary data.</text>
</comment>
<proteinExistence type="predicted"/>
<evidence type="ECO:0000313" key="1">
    <source>
        <dbReference type="EMBL" id="KAK4011131.1"/>
    </source>
</evidence>